<dbReference type="PANTHER" id="PTHR43126">
    <property type="entry name" value="D-ALANYL-D-ALANINE DIPEPTIDASE"/>
    <property type="match status" value="1"/>
</dbReference>
<dbReference type="SUPFAM" id="SSF55166">
    <property type="entry name" value="Hedgehog/DD-peptidase"/>
    <property type="match status" value="1"/>
</dbReference>
<keyword evidence="4" id="KW-0378">Hydrolase</keyword>
<comment type="catalytic activity">
    <reaction evidence="1">
        <text>D-alanyl-D-alanine + H2O = 2 D-alanine</text>
        <dbReference type="Rhea" id="RHEA:20661"/>
        <dbReference type="ChEBI" id="CHEBI:15377"/>
        <dbReference type="ChEBI" id="CHEBI:57416"/>
        <dbReference type="ChEBI" id="CHEBI:57822"/>
        <dbReference type="EC" id="3.4.13.22"/>
    </reaction>
</comment>
<comment type="caution">
    <text evidence="9">The sequence shown here is derived from an EMBL/GenBank/DDBJ whole genome shotgun (WGS) entry which is preliminary data.</text>
</comment>
<evidence type="ECO:0000313" key="10">
    <source>
        <dbReference type="Proteomes" id="UP000229893"/>
    </source>
</evidence>
<dbReference type="GO" id="GO:0006508">
    <property type="term" value="P:proteolysis"/>
    <property type="evidence" value="ECO:0007669"/>
    <property type="project" value="UniProtKB-KW"/>
</dbReference>
<evidence type="ECO:0000256" key="5">
    <source>
        <dbReference type="ARBA" id="ARBA00022833"/>
    </source>
</evidence>
<sequence length="305" mass="36295">MNKQITQYIESEKYDKVIIRENHEPMIKVQATDKIIIAHKDYPAHKFVRETIWKKLLKASLNLPDEYKIKFLEGYRPLWKQKEYWDDECAKTRQAHPNWTEEKIQKEANRFVARPTKLANHRCGGAIDIGLIYNDGTSVDMGINHLSSKEDYNSGKKFPMFSRFITKEQKYNREILRTVMENEEFVWYTDEWWHYCYGDRMWAVHTGQTTCFYGPVEMRLRSCDRNIKHPKKINYGDKIMNKIYIHPLVDKEGEELLNYLSVAEGELKPEDYQLTDNQLAHFNGFENWLEHSKKTLIDVELGSVD</sequence>
<reference evidence="9 10" key="1">
    <citation type="submission" date="2017-09" db="EMBL/GenBank/DDBJ databases">
        <title>Depth-based differentiation of microbial function through sediment-hosted aquifers and enrichment of novel symbionts in the deep terrestrial subsurface.</title>
        <authorList>
            <person name="Probst A.J."/>
            <person name="Ladd B."/>
            <person name="Jarett J.K."/>
            <person name="Geller-Mcgrath D.E."/>
            <person name="Sieber C.M."/>
            <person name="Emerson J.B."/>
            <person name="Anantharaman K."/>
            <person name="Thomas B.C."/>
            <person name="Malmstrom R."/>
            <person name="Stieglmeier M."/>
            <person name="Klingl A."/>
            <person name="Woyke T."/>
            <person name="Ryan C.M."/>
            <person name="Banfield J.F."/>
        </authorList>
    </citation>
    <scope>NUCLEOTIDE SEQUENCE [LARGE SCALE GENOMIC DNA]</scope>
    <source>
        <strain evidence="9">CG11_big_fil_rev_8_21_14_0_20_35_14</strain>
    </source>
</reference>
<proteinExistence type="predicted"/>
<evidence type="ECO:0000256" key="7">
    <source>
        <dbReference type="ARBA" id="ARBA00023049"/>
    </source>
</evidence>
<keyword evidence="5" id="KW-0862">Zinc</keyword>
<keyword evidence="3" id="KW-0479">Metal-binding</keyword>
<evidence type="ECO:0000256" key="4">
    <source>
        <dbReference type="ARBA" id="ARBA00022801"/>
    </source>
</evidence>
<keyword evidence="8" id="KW-0961">Cell wall biogenesis/degradation</keyword>
<evidence type="ECO:0000256" key="6">
    <source>
        <dbReference type="ARBA" id="ARBA00022997"/>
    </source>
</evidence>
<evidence type="ECO:0000256" key="1">
    <source>
        <dbReference type="ARBA" id="ARBA00001362"/>
    </source>
</evidence>
<name>A0A2H0N9W6_9BACT</name>
<dbReference type="InterPro" id="IPR000755">
    <property type="entry name" value="A_A_dipeptidase"/>
</dbReference>
<accession>A0A2H0N9W6</accession>
<dbReference type="GO" id="GO:0008237">
    <property type="term" value="F:metallopeptidase activity"/>
    <property type="evidence" value="ECO:0007669"/>
    <property type="project" value="UniProtKB-KW"/>
</dbReference>
<dbReference type="Gene3D" id="3.30.1380.10">
    <property type="match status" value="1"/>
</dbReference>
<dbReference type="Proteomes" id="UP000229893">
    <property type="component" value="Unassembled WGS sequence"/>
</dbReference>
<evidence type="ECO:0000313" key="9">
    <source>
        <dbReference type="EMBL" id="PIR04896.1"/>
    </source>
</evidence>
<keyword evidence="6" id="KW-0224">Dipeptidase</keyword>
<dbReference type="GO" id="GO:0160237">
    <property type="term" value="F:D-Ala-D-Ala dipeptidase activity"/>
    <property type="evidence" value="ECO:0007669"/>
    <property type="project" value="UniProtKB-EC"/>
</dbReference>
<dbReference type="GO" id="GO:0046872">
    <property type="term" value="F:metal ion binding"/>
    <property type="evidence" value="ECO:0007669"/>
    <property type="project" value="UniProtKB-KW"/>
</dbReference>
<gene>
    <name evidence="9" type="ORF">COV57_02025</name>
</gene>
<dbReference type="PANTHER" id="PTHR43126:SF2">
    <property type="entry name" value="D-ALANYL-D-ALANINE DIPEPTIDASE"/>
    <property type="match status" value="1"/>
</dbReference>
<keyword evidence="7" id="KW-0482">Metalloprotease</keyword>
<protein>
    <recommendedName>
        <fullName evidence="11">D-Ala-D-Ala dipeptidase</fullName>
    </recommendedName>
</protein>
<keyword evidence="2" id="KW-0645">Protease</keyword>
<evidence type="ECO:0000256" key="2">
    <source>
        <dbReference type="ARBA" id="ARBA00022670"/>
    </source>
</evidence>
<evidence type="ECO:0000256" key="8">
    <source>
        <dbReference type="ARBA" id="ARBA00023316"/>
    </source>
</evidence>
<dbReference type="EMBL" id="PCWO01000030">
    <property type="protein sequence ID" value="PIR04896.1"/>
    <property type="molecule type" value="Genomic_DNA"/>
</dbReference>
<evidence type="ECO:0008006" key="11">
    <source>
        <dbReference type="Google" id="ProtNLM"/>
    </source>
</evidence>
<organism evidence="9 10">
    <name type="scientific">Candidatus Liptonbacteria bacterium CG11_big_fil_rev_8_21_14_0_20_35_14</name>
    <dbReference type="NCBI Taxonomy" id="1974634"/>
    <lineage>
        <taxon>Bacteria</taxon>
        <taxon>Candidatus Liptoniibacteriota</taxon>
    </lineage>
</organism>
<dbReference type="GO" id="GO:0071555">
    <property type="term" value="P:cell wall organization"/>
    <property type="evidence" value="ECO:0007669"/>
    <property type="project" value="UniProtKB-KW"/>
</dbReference>
<dbReference type="InterPro" id="IPR009045">
    <property type="entry name" value="Zn_M74/Hedgehog-like"/>
</dbReference>
<dbReference type="Pfam" id="PF01427">
    <property type="entry name" value="Peptidase_M15"/>
    <property type="match status" value="1"/>
</dbReference>
<evidence type="ECO:0000256" key="3">
    <source>
        <dbReference type="ARBA" id="ARBA00022723"/>
    </source>
</evidence>
<dbReference type="AlphaFoldDB" id="A0A2H0N9W6"/>